<sequence>MNTKNGAHAPTGSACLEKVLERLDKVRSNGAGKWMACCPAHPDQNPSLSIREATDGRVLIHCWAGCETRDVMAAIGFEMRDLFPGDKRLKRGPSKAALFHERCIYNIGVSTSMRGVEMSPADHARFKLACKRLGVKHE</sequence>
<evidence type="ECO:0008006" key="2">
    <source>
        <dbReference type="Google" id="ProtNLM"/>
    </source>
</evidence>
<comment type="caution">
    <text evidence="1">The sequence shown here is derived from an EMBL/GenBank/DDBJ whole genome shotgun (WGS) entry which is preliminary data.</text>
</comment>
<dbReference type="GO" id="GO:0008270">
    <property type="term" value="F:zinc ion binding"/>
    <property type="evidence" value="ECO:0007669"/>
    <property type="project" value="InterPro"/>
</dbReference>
<name>A0A0F9VVB5_9ZZZZ</name>
<dbReference type="Gene3D" id="3.90.580.10">
    <property type="entry name" value="Zinc finger, CHC2-type domain"/>
    <property type="match status" value="1"/>
</dbReference>
<proteinExistence type="predicted"/>
<evidence type="ECO:0000313" key="1">
    <source>
        <dbReference type="EMBL" id="KKO08030.1"/>
    </source>
</evidence>
<dbReference type="InterPro" id="IPR036977">
    <property type="entry name" value="DNA_primase_Znf_CHC2"/>
</dbReference>
<dbReference type="EMBL" id="LAZR01000010">
    <property type="protein sequence ID" value="KKO08030.1"/>
    <property type="molecule type" value="Genomic_DNA"/>
</dbReference>
<organism evidence="1">
    <name type="scientific">marine sediment metagenome</name>
    <dbReference type="NCBI Taxonomy" id="412755"/>
    <lineage>
        <taxon>unclassified sequences</taxon>
        <taxon>metagenomes</taxon>
        <taxon>ecological metagenomes</taxon>
    </lineage>
</organism>
<dbReference type="GO" id="GO:0006260">
    <property type="term" value="P:DNA replication"/>
    <property type="evidence" value="ECO:0007669"/>
    <property type="project" value="InterPro"/>
</dbReference>
<protein>
    <recommendedName>
        <fullName evidence="2">Zinc finger CHC2-type domain-containing protein</fullName>
    </recommendedName>
</protein>
<dbReference type="AlphaFoldDB" id="A0A0F9VVB5"/>
<reference evidence="1" key="1">
    <citation type="journal article" date="2015" name="Nature">
        <title>Complex archaea that bridge the gap between prokaryotes and eukaryotes.</title>
        <authorList>
            <person name="Spang A."/>
            <person name="Saw J.H."/>
            <person name="Jorgensen S.L."/>
            <person name="Zaremba-Niedzwiedzka K."/>
            <person name="Martijn J."/>
            <person name="Lind A.E."/>
            <person name="van Eijk R."/>
            <person name="Schleper C."/>
            <person name="Guy L."/>
            <person name="Ettema T.J."/>
        </authorList>
    </citation>
    <scope>NUCLEOTIDE SEQUENCE</scope>
</reference>
<dbReference type="SUPFAM" id="SSF57783">
    <property type="entry name" value="Zinc beta-ribbon"/>
    <property type="match status" value="1"/>
</dbReference>
<accession>A0A0F9VVB5</accession>
<dbReference type="GO" id="GO:0003677">
    <property type="term" value="F:DNA binding"/>
    <property type="evidence" value="ECO:0007669"/>
    <property type="project" value="InterPro"/>
</dbReference>
<dbReference type="PROSITE" id="PS51257">
    <property type="entry name" value="PROKAR_LIPOPROTEIN"/>
    <property type="match status" value="1"/>
</dbReference>
<gene>
    <name evidence="1" type="ORF">LCGC14_0047240</name>
</gene>